<dbReference type="OrthoDB" id="9801978at2"/>
<comment type="subcellular location">
    <subcellularLocation>
        <location evidence="10 11">Cytoplasm</location>
    </subcellularLocation>
</comment>
<keyword evidence="6 10" id="KW-0133">Cell shape</keyword>
<feature type="binding site" evidence="10">
    <location>
        <begin position="109"/>
        <end position="115"/>
    </location>
    <ligand>
        <name>ATP</name>
        <dbReference type="ChEBI" id="CHEBI:30616"/>
    </ligand>
</feature>
<keyword evidence="5 10" id="KW-0067">ATP-binding</keyword>
<dbReference type="GO" id="GO:0005737">
    <property type="term" value="C:cytoplasm"/>
    <property type="evidence" value="ECO:0007669"/>
    <property type="project" value="UniProtKB-SubCell"/>
</dbReference>
<evidence type="ECO:0000259" key="12">
    <source>
        <dbReference type="Pfam" id="PF01225"/>
    </source>
</evidence>
<dbReference type="PANTHER" id="PTHR43024:SF1">
    <property type="entry name" value="UDP-N-ACETYLMURAMOYL-TRIPEPTIDE--D-ALANYL-D-ALANINE LIGASE"/>
    <property type="match status" value="1"/>
</dbReference>
<dbReference type="Proteomes" id="UP000019681">
    <property type="component" value="Unassembled WGS sequence"/>
</dbReference>
<comment type="caution">
    <text evidence="15">The sequence shown here is derived from an EMBL/GenBank/DDBJ whole genome shotgun (WGS) entry which is preliminary data.</text>
</comment>
<dbReference type="PANTHER" id="PTHR43024">
    <property type="entry name" value="UDP-N-ACETYLMURAMOYL-TRIPEPTIDE--D-ALANYL-D-ALANINE LIGASE"/>
    <property type="match status" value="1"/>
</dbReference>
<keyword evidence="9 10" id="KW-0961">Cell wall biogenesis/degradation</keyword>
<keyword evidence="1 10" id="KW-0963">Cytoplasm</keyword>
<dbReference type="UniPathway" id="UPA00219"/>
<proteinExistence type="inferred from homology"/>
<dbReference type="Gene3D" id="3.90.190.20">
    <property type="entry name" value="Mur ligase, C-terminal domain"/>
    <property type="match status" value="1"/>
</dbReference>
<comment type="function">
    <text evidence="10 11">Involved in cell wall formation. Catalyzes the final step in the synthesis of UDP-N-acetylmuramoyl-pentapeptide, the precursor of murein.</text>
</comment>
<dbReference type="InterPro" id="IPR036565">
    <property type="entry name" value="Mur-like_cat_sf"/>
</dbReference>
<evidence type="ECO:0000256" key="5">
    <source>
        <dbReference type="ARBA" id="ARBA00022840"/>
    </source>
</evidence>
<dbReference type="AlphaFoldDB" id="A0A017RUP5"/>
<evidence type="ECO:0000256" key="8">
    <source>
        <dbReference type="ARBA" id="ARBA00023306"/>
    </source>
</evidence>
<dbReference type="InterPro" id="IPR000713">
    <property type="entry name" value="Mur_ligase_N"/>
</dbReference>
<dbReference type="EC" id="6.3.2.10" evidence="10 11"/>
<evidence type="ECO:0000256" key="7">
    <source>
        <dbReference type="ARBA" id="ARBA00022984"/>
    </source>
</evidence>
<evidence type="ECO:0000256" key="3">
    <source>
        <dbReference type="ARBA" id="ARBA00022618"/>
    </source>
</evidence>
<evidence type="ECO:0000256" key="1">
    <source>
        <dbReference type="ARBA" id="ARBA00022490"/>
    </source>
</evidence>
<evidence type="ECO:0000256" key="10">
    <source>
        <dbReference type="HAMAP-Rule" id="MF_02019"/>
    </source>
</evidence>
<sequence>MIAMHFQEIVQCLEHCTCDFKEDFLIKGISTDSRNIKDGDLFIALIGQKFDGHEFVQSCYERGAAAVLVSKKVDVDCPQIIVNDTLAALREIARYYRDKFKTPIIAVTGSTGKTSTKEMIASVLKEKFNVHKTKQNFNNEIGLPLTLFELEKEHEISVLEMGMNNLGEIERLAYIARPTIGVITNIGTAHIENLGSRENIMKAKMEITSFFDNKNTLIVNGDDEYLSTLENLPFKLIKVSTKGRGDYNAVDIVNLGENGVEFKCNYKGKIHDFRIIVPGIHNVYNALVAIAIADIYNLTVDEVINGIINFKPGKLRMDIINLENGIKIINDCYNANLDSMKAALDVLGDYKNNRRIAVLGDMFELGSFSEKAHKEVGSYAKDKCDLLIAVGNDARFIFEESNKSITSIYFKTKEEACRFLNTEIKDKDVILIKASRGMKMEYITNCITEGRKRGI</sequence>
<dbReference type="NCBIfam" id="TIGR01143">
    <property type="entry name" value="murF"/>
    <property type="match status" value="1"/>
</dbReference>
<evidence type="ECO:0000256" key="11">
    <source>
        <dbReference type="RuleBase" id="RU004136"/>
    </source>
</evidence>
<dbReference type="GO" id="GO:0051301">
    <property type="term" value="P:cell division"/>
    <property type="evidence" value="ECO:0007669"/>
    <property type="project" value="UniProtKB-KW"/>
</dbReference>
<dbReference type="GO" id="GO:0071555">
    <property type="term" value="P:cell wall organization"/>
    <property type="evidence" value="ECO:0007669"/>
    <property type="project" value="UniProtKB-KW"/>
</dbReference>
<dbReference type="SUPFAM" id="SSF63418">
    <property type="entry name" value="MurE/MurF N-terminal domain"/>
    <property type="match status" value="1"/>
</dbReference>
<dbReference type="GO" id="GO:0008360">
    <property type="term" value="P:regulation of cell shape"/>
    <property type="evidence" value="ECO:0007669"/>
    <property type="project" value="UniProtKB-KW"/>
</dbReference>
<dbReference type="Pfam" id="PF02875">
    <property type="entry name" value="Mur_ligase_C"/>
    <property type="match status" value="1"/>
</dbReference>
<dbReference type="STRING" id="1403537.Q428_07930"/>
<gene>
    <name evidence="10" type="primary">murF</name>
    <name evidence="15" type="ORF">Q428_07930</name>
</gene>
<feature type="domain" description="Mur ligase C-terminal" evidence="13">
    <location>
        <begin position="316"/>
        <end position="436"/>
    </location>
</feature>
<evidence type="ECO:0000256" key="2">
    <source>
        <dbReference type="ARBA" id="ARBA00022598"/>
    </source>
</evidence>
<evidence type="ECO:0000256" key="9">
    <source>
        <dbReference type="ARBA" id="ARBA00023316"/>
    </source>
</evidence>
<dbReference type="SUPFAM" id="SSF53244">
    <property type="entry name" value="MurD-like peptide ligases, peptide-binding domain"/>
    <property type="match status" value="1"/>
</dbReference>
<dbReference type="RefSeq" id="WP_035379711.1">
    <property type="nucleotide sequence ID" value="NZ_AZQP01000021.1"/>
</dbReference>
<keyword evidence="7 10" id="KW-0573">Peptidoglycan synthesis</keyword>
<evidence type="ECO:0000256" key="4">
    <source>
        <dbReference type="ARBA" id="ARBA00022741"/>
    </source>
</evidence>
<evidence type="ECO:0000259" key="14">
    <source>
        <dbReference type="Pfam" id="PF08245"/>
    </source>
</evidence>
<reference evidence="15 16" key="1">
    <citation type="journal article" date="2014" name="Genome Announc.">
        <title>Draft Genome Sequence of Fervidicella metallireducens Strain AeBT, an Iron-Reducing Thermoanaerobe from the Great Artesian Basin.</title>
        <authorList>
            <person name="Patel B.K."/>
        </authorList>
    </citation>
    <scope>NUCLEOTIDE SEQUENCE [LARGE SCALE GENOMIC DNA]</scope>
    <source>
        <strain evidence="15 16">AeB</strain>
    </source>
</reference>
<dbReference type="InterPro" id="IPR035911">
    <property type="entry name" value="MurE/MurF_N"/>
</dbReference>
<evidence type="ECO:0000313" key="16">
    <source>
        <dbReference type="Proteomes" id="UP000019681"/>
    </source>
</evidence>
<organism evidence="15 16">
    <name type="scientific">Fervidicella metallireducens AeB</name>
    <dbReference type="NCBI Taxonomy" id="1403537"/>
    <lineage>
        <taxon>Bacteria</taxon>
        <taxon>Bacillati</taxon>
        <taxon>Bacillota</taxon>
        <taxon>Clostridia</taxon>
        <taxon>Eubacteriales</taxon>
        <taxon>Clostridiaceae</taxon>
        <taxon>Fervidicella</taxon>
    </lineage>
</organism>
<evidence type="ECO:0000259" key="13">
    <source>
        <dbReference type="Pfam" id="PF02875"/>
    </source>
</evidence>
<evidence type="ECO:0000256" key="6">
    <source>
        <dbReference type="ARBA" id="ARBA00022960"/>
    </source>
</evidence>
<dbReference type="InterPro" id="IPR051046">
    <property type="entry name" value="MurCDEF_CellWall_CoF430Synth"/>
</dbReference>
<accession>A0A017RUP5</accession>
<dbReference type="HAMAP" id="MF_02019">
    <property type="entry name" value="MurF"/>
    <property type="match status" value="1"/>
</dbReference>
<comment type="catalytic activity">
    <reaction evidence="10 11">
        <text>D-alanyl-D-alanine + UDP-N-acetyl-alpha-D-muramoyl-L-alanyl-gamma-D-glutamyl-meso-2,6-diaminopimelate + ATP = UDP-N-acetyl-alpha-D-muramoyl-L-alanyl-gamma-D-glutamyl-meso-2,6-diaminopimeloyl-D-alanyl-D-alanine + ADP + phosphate + H(+)</text>
        <dbReference type="Rhea" id="RHEA:28374"/>
        <dbReference type="ChEBI" id="CHEBI:15378"/>
        <dbReference type="ChEBI" id="CHEBI:30616"/>
        <dbReference type="ChEBI" id="CHEBI:43474"/>
        <dbReference type="ChEBI" id="CHEBI:57822"/>
        <dbReference type="ChEBI" id="CHEBI:61386"/>
        <dbReference type="ChEBI" id="CHEBI:83905"/>
        <dbReference type="ChEBI" id="CHEBI:456216"/>
        <dbReference type="EC" id="6.3.2.10"/>
    </reaction>
</comment>
<dbReference type="InterPro" id="IPR004101">
    <property type="entry name" value="Mur_ligase_C"/>
</dbReference>
<feature type="domain" description="Mur ligase central" evidence="14">
    <location>
        <begin position="107"/>
        <end position="293"/>
    </location>
</feature>
<dbReference type="Pfam" id="PF08245">
    <property type="entry name" value="Mur_ligase_M"/>
    <property type="match status" value="1"/>
</dbReference>
<keyword evidence="8 10" id="KW-0131">Cell cycle</keyword>
<dbReference type="Gene3D" id="3.40.1390.10">
    <property type="entry name" value="MurE/MurF, N-terminal domain"/>
    <property type="match status" value="1"/>
</dbReference>
<keyword evidence="3 10" id="KW-0132">Cell division</keyword>
<evidence type="ECO:0000313" key="15">
    <source>
        <dbReference type="EMBL" id="EYE88407.1"/>
    </source>
</evidence>
<comment type="similarity">
    <text evidence="10">Belongs to the MurCDEF family. MurF subfamily.</text>
</comment>
<dbReference type="GO" id="GO:0047480">
    <property type="term" value="F:UDP-N-acetylmuramoyl-tripeptide-D-alanyl-D-alanine ligase activity"/>
    <property type="evidence" value="ECO:0007669"/>
    <property type="project" value="UniProtKB-UniRule"/>
</dbReference>
<protein>
    <recommendedName>
        <fullName evidence="10 11">UDP-N-acetylmuramoyl-tripeptide--D-alanyl-D-alanine ligase</fullName>
        <ecNumber evidence="10 11">6.3.2.10</ecNumber>
    </recommendedName>
    <alternativeName>
        <fullName evidence="10">D-alanyl-D-alanine-adding enzyme</fullName>
    </alternativeName>
</protein>
<feature type="domain" description="Mur ligase N-terminal catalytic" evidence="12">
    <location>
        <begin position="26"/>
        <end position="83"/>
    </location>
</feature>
<dbReference type="Pfam" id="PF01225">
    <property type="entry name" value="Mur_ligase"/>
    <property type="match status" value="1"/>
</dbReference>
<dbReference type="GO" id="GO:0009252">
    <property type="term" value="P:peptidoglycan biosynthetic process"/>
    <property type="evidence" value="ECO:0007669"/>
    <property type="project" value="UniProtKB-UniRule"/>
</dbReference>
<keyword evidence="2 10" id="KW-0436">Ligase</keyword>
<dbReference type="GO" id="GO:0008766">
    <property type="term" value="F:UDP-N-acetylmuramoylalanyl-D-glutamyl-2,6-diaminopimelate-D-alanyl-D-alanine ligase activity"/>
    <property type="evidence" value="ECO:0007669"/>
    <property type="project" value="RHEA"/>
</dbReference>
<dbReference type="SUPFAM" id="SSF53623">
    <property type="entry name" value="MurD-like peptide ligases, catalytic domain"/>
    <property type="match status" value="1"/>
</dbReference>
<dbReference type="EMBL" id="AZQP01000021">
    <property type="protein sequence ID" value="EYE88407.1"/>
    <property type="molecule type" value="Genomic_DNA"/>
</dbReference>
<keyword evidence="4 10" id="KW-0547">Nucleotide-binding</keyword>
<dbReference type="InterPro" id="IPR036615">
    <property type="entry name" value="Mur_ligase_C_dom_sf"/>
</dbReference>
<dbReference type="InterPro" id="IPR005863">
    <property type="entry name" value="UDP-N-AcMur_synth"/>
</dbReference>
<dbReference type="Gene3D" id="3.40.1190.10">
    <property type="entry name" value="Mur-like, catalytic domain"/>
    <property type="match status" value="1"/>
</dbReference>
<name>A0A017RUP5_9CLOT</name>
<dbReference type="InterPro" id="IPR013221">
    <property type="entry name" value="Mur_ligase_cen"/>
</dbReference>
<comment type="pathway">
    <text evidence="10 11">Cell wall biogenesis; peptidoglycan biosynthesis.</text>
</comment>
<dbReference type="GO" id="GO:0005524">
    <property type="term" value="F:ATP binding"/>
    <property type="evidence" value="ECO:0007669"/>
    <property type="project" value="UniProtKB-UniRule"/>
</dbReference>
<keyword evidence="16" id="KW-1185">Reference proteome</keyword>